<evidence type="ECO:0000313" key="3">
    <source>
        <dbReference type="Proteomes" id="UP000423413"/>
    </source>
</evidence>
<protein>
    <submittedName>
        <fullName evidence="2">Uncharacterized protein</fullName>
    </submittedName>
</protein>
<dbReference type="RefSeq" id="WP_191892763.1">
    <property type="nucleotide sequence ID" value="NZ_CP046441.1"/>
</dbReference>
<dbReference type="InterPro" id="IPR031856">
    <property type="entry name" value="YdaS_toxin-like"/>
</dbReference>
<dbReference type="GO" id="GO:0003677">
    <property type="term" value="F:DNA binding"/>
    <property type="evidence" value="ECO:0007669"/>
    <property type="project" value="InterPro"/>
</dbReference>
<dbReference type="InterPro" id="IPR010982">
    <property type="entry name" value="Lambda_DNA-bd_dom_sf"/>
</dbReference>
<dbReference type="EMBL" id="CP046441">
    <property type="protein sequence ID" value="QGT80408.1"/>
    <property type="molecule type" value="Genomic_DNA"/>
</dbReference>
<organism evidence="2 3">
    <name type="scientific">Pseudomonas coronafaciens pv. coronafaciens</name>
    <dbReference type="NCBI Taxonomy" id="235275"/>
    <lineage>
        <taxon>Bacteria</taxon>
        <taxon>Pseudomonadati</taxon>
        <taxon>Pseudomonadota</taxon>
        <taxon>Gammaproteobacteria</taxon>
        <taxon>Pseudomonadales</taxon>
        <taxon>Pseudomonadaceae</taxon>
        <taxon>Pseudomonas</taxon>
        <taxon>Pseudomonas coronafaciens</taxon>
    </lineage>
</organism>
<feature type="region of interest" description="Disordered" evidence="1">
    <location>
        <begin position="59"/>
        <end position="99"/>
    </location>
</feature>
<proteinExistence type="predicted"/>
<evidence type="ECO:0000256" key="1">
    <source>
        <dbReference type="SAM" id="MobiDB-lite"/>
    </source>
</evidence>
<dbReference type="SUPFAM" id="SSF47413">
    <property type="entry name" value="lambda repressor-like DNA-binding domains"/>
    <property type="match status" value="1"/>
</dbReference>
<dbReference type="Gene3D" id="1.10.260.40">
    <property type="entry name" value="lambda repressor-like DNA-binding domains"/>
    <property type="match status" value="1"/>
</dbReference>
<feature type="compositionally biased region" description="Polar residues" evidence="1">
    <location>
        <begin position="89"/>
        <end position="99"/>
    </location>
</feature>
<dbReference type="Proteomes" id="UP000423413">
    <property type="component" value="Chromosome"/>
</dbReference>
<gene>
    <name evidence="2" type="ORF">GMO17_04065</name>
</gene>
<sequence>MKATSPILRAVKAVGSQVLMAKLLGCTAQNVQKMCATGKVPGKHVLKIEAVSGVHRSELNPDLYPEASPTLNTNLRPISPVDQCDDAAGNSSSSQQAFS</sequence>
<accession>A0AAE6QFP7</accession>
<dbReference type="Pfam" id="PF15943">
    <property type="entry name" value="YdaS_toxin"/>
    <property type="match status" value="1"/>
</dbReference>
<reference evidence="2 3" key="1">
    <citation type="submission" date="2019-11" db="EMBL/GenBank/DDBJ databases">
        <title>Complete genome sequence of Pseudomonas syringae pv. coronafaciens isolate B19001 originated in imported oat cereal.</title>
        <authorList>
            <person name="Kim S.M."/>
            <person name="Lee B.C."/>
            <person name="Seo S.J."/>
            <person name="Lee J.E."/>
            <person name="Choi N.J."/>
            <person name="Park J.H."/>
        </authorList>
    </citation>
    <scope>NUCLEOTIDE SEQUENCE [LARGE SCALE GENOMIC DNA]</scope>
    <source>
        <strain evidence="2 3">B19001</strain>
    </source>
</reference>
<evidence type="ECO:0000313" key="2">
    <source>
        <dbReference type="EMBL" id="QGT80408.1"/>
    </source>
</evidence>
<name>A0AAE6QFP7_9PSED</name>
<dbReference type="AlphaFoldDB" id="A0AAE6QFP7"/>